<organism evidence="1">
    <name type="scientific">Rhizophagus irregularis (strain DAOM 181602 / DAOM 197198 / MUCL 43194)</name>
    <name type="common">Arbuscular mycorrhizal fungus</name>
    <name type="synonym">Glomus intraradices</name>
    <dbReference type="NCBI Taxonomy" id="747089"/>
    <lineage>
        <taxon>Eukaryota</taxon>
        <taxon>Fungi</taxon>
        <taxon>Fungi incertae sedis</taxon>
        <taxon>Mucoromycota</taxon>
        <taxon>Glomeromycotina</taxon>
        <taxon>Glomeromycetes</taxon>
        <taxon>Glomerales</taxon>
        <taxon>Glomeraceae</taxon>
        <taxon>Rhizophagus</taxon>
    </lineage>
</organism>
<protein>
    <submittedName>
        <fullName evidence="1">Uncharacterized protein</fullName>
    </submittedName>
</protein>
<dbReference type="EMBL" id="KI298689">
    <property type="protein sequence ID" value="ERZ98530.1"/>
    <property type="molecule type" value="Genomic_DNA"/>
</dbReference>
<gene>
    <name evidence="1" type="ORF">GLOINDRAFT_10440</name>
</gene>
<accession>U9T5A7</accession>
<name>U9T5A7_RHIID</name>
<evidence type="ECO:0000313" key="1">
    <source>
        <dbReference type="EMBL" id="ERZ98530.1"/>
    </source>
</evidence>
<reference evidence="1" key="1">
    <citation type="submission" date="2013-07" db="EMBL/GenBank/DDBJ databases">
        <title>The genome of an arbuscular mycorrhizal fungus provides insights into the evolution of the oldest plant symbiosis.</title>
        <authorList>
            <consortium name="DOE Joint Genome Institute"/>
            <person name="Tisserant E."/>
            <person name="Malbreil M."/>
            <person name="Kuo A."/>
            <person name="Kohler A."/>
            <person name="Symeonidi A."/>
            <person name="Balestrini R."/>
            <person name="Charron P."/>
            <person name="Duensing N."/>
            <person name="Frei-dit-Frey N."/>
            <person name="Gianinazzi-Pearson V."/>
            <person name="Gilbert B."/>
            <person name="Handa Y."/>
            <person name="Hijri M."/>
            <person name="Kaul R."/>
            <person name="Kawaguchi M."/>
            <person name="Krajinski F."/>
            <person name="Lammers P."/>
            <person name="Lapierre D."/>
            <person name="Masclaux F.G."/>
            <person name="Murat C."/>
            <person name="Morin E."/>
            <person name="Ndikumana S."/>
            <person name="Pagni M."/>
            <person name="Petitpierre D."/>
            <person name="Requena N."/>
            <person name="Rosikiewicz P."/>
            <person name="Riley R."/>
            <person name="Saito K."/>
            <person name="San Clemente H."/>
            <person name="Shapiro H."/>
            <person name="van Tuinen D."/>
            <person name="Becard G."/>
            <person name="Bonfante P."/>
            <person name="Paszkowski U."/>
            <person name="Shachar-Hill Y."/>
            <person name="Young J.P."/>
            <person name="Sanders I.R."/>
            <person name="Henrissat B."/>
            <person name="Rensing S.A."/>
            <person name="Grigoriev I.V."/>
            <person name="Corradi N."/>
            <person name="Roux C."/>
            <person name="Martin F."/>
        </authorList>
    </citation>
    <scope>NUCLEOTIDE SEQUENCE</scope>
    <source>
        <strain evidence="1">DAOM 197198</strain>
    </source>
</reference>
<proteinExistence type="predicted"/>
<dbReference type="HOGENOM" id="CLU_3125794_0_0_1"/>
<sequence>MFKNEKTNINLLIRLDLTELKPQFCDLELPVVLLCHIKFNHQIVGFLVEF</sequence>
<dbReference type="AlphaFoldDB" id="U9T5A7"/>